<dbReference type="PANTHER" id="PTHR30121:SF6">
    <property type="entry name" value="SLR6007 PROTEIN"/>
    <property type="match status" value="1"/>
</dbReference>
<protein>
    <recommendedName>
        <fullName evidence="1">AAA+ ATPase domain-containing protein</fullName>
    </recommendedName>
</protein>
<evidence type="ECO:0000259" key="1">
    <source>
        <dbReference type="SMART" id="SM00382"/>
    </source>
</evidence>
<dbReference type="Pfam" id="PF05872">
    <property type="entry name" value="HerA_C"/>
    <property type="match status" value="1"/>
</dbReference>
<dbReference type="InterPro" id="IPR033186">
    <property type="entry name" value="HerA_C"/>
</dbReference>
<dbReference type="InterPro" id="IPR051162">
    <property type="entry name" value="T4SS_component"/>
</dbReference>
<dbReference type="SMART" id="SM00382">
    <property type="entry name" value="AAA"/>
    <property type="match status" value="1"/>
</dbReference>
<gene>
    <name evidence="2" type="ORF">SAMN06265350_101624</name>
</gene>
<dbReference type="AlphaFoldDB" id="A0A521B2G1"/>
<evidence type="ECO:0000313" key="3">
    <source>
        <dbReference type="Proteomes" id="UP000315971"/>
    </source>
</evidence>
<dbReference type="EMBL" id="FXSZ01000001">
    <property type="protein sequence ID" value="SMO41215.1"/>
    <property type="molecule type" value="Genomic_DNA"/>
</dbReference>
<evidence type="ECO:0000313" key="2">
    <source>
        <dbReference type="EMBL" id="SMO41215.1"/>
    </source>
</evidence>
<sequence length="552" mass="61583">MEWPNLFSYLRVYVYMAISCKFSNIYIRTDLTDYFMDKIAKFKEEIDKGYACGGDFIILGTTVLDGQVVENNLVKAPLKTFNRHGLIAGATGTGKTKTLQGLCEKLSNKGVSVLALDIKGDLSGLSSAGTSNAKIEERIKQIGIEWKAQASPVELMSISEEKGVRLRATISEFGPVLLSRILELNDTQSSVLSLVFKYCDDKQLPLLDIKDLRKVLQYIMADGKVEIEEAYGAVSPASVGAIMRQIIAIEEQGADHFFGEKSFEVDDLLRKDDLGRGYVNIIRVVDIQSKPKLFSTFMLCLLAEIYQKFPERGDADMPELVIFIDEAHLIFDEASKALLDQITTMVKLIRSKGVGIFFITQNPTDVPNEVLGQLGMKIQHALRAFTALDRKAIKLTSENYPLSEYYKTEDLLTQLGIGEALVTVLSEKGNPTPLAHTLIAPPQSRMDVLTDMEMNALCDKSDLVRIYNEEVDRESAYEILTKKLEASKLQQQEAQKTKDEEVQAKKVSKEKSFIEEAVNSRTGQTIIREVARGLLGVLGLSGSRSRRKNPFF</sequence>
<organism evidence="2 3">
    <name type="scientific">Solitalea koreensis</name>
    <dbReference type="NCBI Taxonomy" id="543615"/>
    <lineage>
        <taxon>Bacteria</taxon>
        <taxon>Pseudomonadati</taxon>
        <taxon>Bacteroidota</taxon>
        <taxon>Sphingobacteriia</taxon>
        <taxon>Sphingobacteriales</taxon>
        <taxon>Sphingobacteriaceae</taxon>
        <taxon>Solitalea</taxon>
    </lineage>
</organism>
<reference evidence="2 3" key="1">
    <citation type="submission" date="2017-05" db="EMBL/GenBank/DDBJ databases">
        <authorList>
            <person name="Varghese N."/>
            <person name="Submissions S."/>
        </authorList>
    </citation>
    <scope>NUCLEOTIDE SEQUENCE [LARGE SCALE GENOMIC DNA]</scope>
    <source>
        <strain evidence="2 3">DSM 21342</strain>
    </source>
</reference>
<name>A0A521B2G1_9SPHI</name>
<dbReference type="InterPro" id="IPR027417">
    <property type="entry name" value="P-loop_NTPase"/>
</dbReference>
<dbReference type="PANTHER" id="PTHR30121">
    <property type="entry name" value="UNCHARACTERIZED PROTEIN YJGR-RELATED"/>
    <property type="match status" value="1"/>
</dbReference>
<proteinExistence type="predicted"/>
<feature type="domain" description="AAA+ ATPase" evidence="1">
    <location>
        <begin position="81"/>
        <end position="398"/>
    </location>
</feature>
<dbReference type="SUPFAM" id="SSF52540">
    <property type="entry name" value="P-loop containing nucleoside triphosphate hydrolases"/>
    <property type="match status" value="1"/>
</dbReference>
<accession>A0A521B2G1</accession>
<dbReference type="Proteomes" id="UP000315971">
    <property type="component" value="Unassembled WGS sequence"/>
</dbReference>
<dbReference type="Gene3D" id="3.40.50.300">
    <property type="entry name" value="P-loop containing nucleotide triphosphate hydrolases"/>
    <property type="match status" value="2"/>
</dbReference>
<keyword evidence="3" id="KW-1185">Reference proteome</keyword>
<dbReference type="InterPro" id="IPR003593">
    <property type="entry name" value="AAA+_ATPase"/>
</dbReference>